<evidence type="ECO:0000313" key="2">
    <source>
        <dbReference type="Proteomes" id="UP000467322"/>
    </source>
</evidence>
<comment type="caution">
    <text evidence="1">The sequence shown here is derived from an EMBL/GenBank/DDBJ whole genome shotgun (WGS) entry which is preliminary data.</text>
</comment>
<keyword evidence="2" id="KW-1185">Reference proteome</keyword>
<accession>A0A845M4S0</accession>
<dbReference type="AlphaFoldDB" id="A0A845M4S0"/>
<dbReference type="EMBL" id="WTUX01000021">
    <property type="protein sequence ID" value="MZR15025.1"/>
    <property type="molecule type" value="Genomic_DNA"/>
</dbReference>
<dbReference type="RefSeq" id="WP_235917300.1">
    <property type="nucleotide sequence ID" value="NZ_WTUX01000021.1"/>
</dbReference>
<proteinExistence type="predicted"/>
<reference evidence="1 2" key="1">
    <citation type="submission" date="2019-12" db="EMBL/GenBank/DDBJ databases">
        <title>Maritimibacter sp. nov. sp. isolated from sea sand.</title>
        <authorList>
            <person name="Kim J."/>
            <person name="Jeong S.E."/>
            <person name="Jung H.S."/>
            <person name="Jeon C.O."/>
        </authorList>
    </citation>
    <scope>NUCLEOTIDE SEQUENCE [LARGE SCALE GENOMIC DNA]</scope>
    <source>
        <strain evidence="1 2">DP07</strain>
    </source>
</reference>
<sequence length="64" mass="7068">MFDLGAGNDRIRDFAAEDTLVLTGALPDEVRLSHADGDSIVEWSDVRIVLEDYGDLTLPDIDFT</sequence>
<evidence type="ECO:0000313" key="1">
    <source>
        <dbReference type="EMBL" id="MZR15025.1"/>
    </source>
</evidence>
<protein>
    <submittedName>
        <fullName evidence="1">Uncharacterized protein</fullName>
    </submittedName>
</protein>
<dbReference type="Proteomes" id="UP000467322">
    <property type="component" value="Unassembled WGS sequence"/>
</dbReference>
<organism evidence="1 2">
    <name type="scientific">Maritimibacter harenae</name>
    <dbReference type="NCBI Taxonomy" id="2606218"/>
    <lineage>
        <taxon>Bacteria</taxon>
        <taxon>Pseudomonadati</taxon>
        <taxon>Pseudomonadota</taxon>
        <taxon>Alphaproteobacteria</taxon>
        <taxon>Rhodobacterales</taxon>
        <taxon>Roseobacteraceae</taxon>
        <taxon>Maritimibacter</taxon>
    </lineage>
</organism>
<gene>
    <name evidence="1" type="ORF">GQE99_18555</name>
</gene>
<name>A0A845M4S0_9RHOB</name>